<feature type="transmembrane region" description="Helical" evidence="6">
    <location>
        <begin position="20"/>
        <end position="39"/>
    </location>
</feature>
<feature type="transmembrane region" description="Helical" evidence="6">
    <location>
        <begin position="187"/>
        <end position="206"/>
    </location>
</feature>
<dbReference type="RefSeq" id="WP_057320038.1">
    <property type="nucleotide sequence ID" value="NZ_CYXP01000015.1"/>
</dbReference>
<comment type="subcellular location">
    <subcellularLocation>
        <location evidence="1">Cell membrane</location>
        <topology evidence="1">Multi-pass membrane protein</topology>
    </subcellularLocation>
</comment>
<feature type="transmembrane region" description="Helical" evidence="6">
    <location>
        <begin position="310"/>
        <end position="336"/>
    </location>
</feature>
<feature type="transmembrane region" description="Helical" evidence="6">
    <location>
        <begin position="131"/>
        <end position="151"/>
    </location>
</feature>
<dbReference type="AlphaFoldDB" id="A0A173W117"/>
<evidence type="ECO:0000313" key="7">
    <source>
        <dbReference type="EMBL" id="CUN33212.1"/>
    </source>
</evidence>
<keyword evidence="4 6" id="KW-1133">Transmembrane helix</keyword>
<keyword evidence="3 6" id="KW-0812">Transmembrane</keyword>
<proteinExistence type="predicted"/>
<accession>A0A173W117</accession>
<evidence type="ECO:0000256" key="1">
    <source>
        <dbReference type="ARBA" id="ARBA00004651"/>
    </source>
</evidence>
<feature type="transmembrane region" description="Helical" evidence="6">
    <location>
        <begin position="59"/>
        <end position="79"/>
    </location>
</feature>
<feature type="transmembrane region" description="Helical" evidence="6">
    <location>
        <begin position="91"/>
        <end position="111"/>
    </location>
</feature>
<reference evidence="7 8" key="1">
    <citation type="submission" date="2015-09" db="EMBL/GenBank/DDBJ databases">
        <authorList>
            <consortium name="Pathogen Informatics"/>
        </authorList>
    </citation>
    <scope>NUCLEOTIDE SEQUENCE [LARGE SCALE GENOMIC DNA]</scope>
    <source>
        <strain evidence="7 8">2789STDY5608872</strain>
    </source>
</reference>
<dbReference type="PANTHER" id="PTHR30250:SF11">
    <property type="entry name" value="O-ANTIGEN TRANSPORTER-RELATED"/>
    <property type="match status" value="1"/>
</dbReference>
<name>A0A173W117_PARDI</name>
<gene>
    <name evidence="7" type="ORF">ERS852429_04309</name>
</gene>
<keyword evidence="5 6" id="KW-0472">Membrane</keyword>
<protein>
    <submittedName>
        <fullName evidence="7">Polysaccharide biosynthesis protein</fullName>
    </submittedName>
</protein>
<dbReference type="GO" id="GO:0005886">
    <property type="term" value="C:plasma membrane"/>
    <property type="evidence" value="ECO:0007669"/>
    <property type="project" value="UniProtKB-SubCell"/>
</dbReference>
<evidence type="ECO:0000256" key="4">
    <source>
        <dbReference type="ARBA" id="ARBA00022989"/>
    </source>
</evidence>
<keyword evidence="2" id="KW-1003">Cell membrane</keyword>
<sequence length="433" mass="49454">MYLLSIANRVRASELLKGFATTTFWSALSKLLIVLTTLYCSNVLTQDEFGEFSFIRNTLSTVLLICATNFSGLAVKFAAEAMLSKESLKKLYILFLFTVGISLLIGASILISPTNAIRSVVGGSGNVTYFIKLTGLFLPVFMLQPLLSAMLRGFKQFRLVGEYELLLSAFYFVVIIAGTYWGRSNGAIYALLIYYLFFSVIGLLVVSKYNKSVHYLVKVEELTSQKACLKKIIIPVFLMSFVEAPLLWFAQAEIAKRGSYALVGGLSVILTIRYAIQVLPTYFYQAFTPIVTLLNMKGEYREYFNKFKKVSIALALVFVVLFVVLVLTGKFILGIFNEVYISYYQSYVISLFVLLFSLYSVLFKLHMMIREYQTVMFYMTILSSFFFLISFYAFLYFSFDMLNSFFYAQGLQYFIQLIVSMFVYNLDKKWNSV</sequence>
<feature type="transmembrane region" description="Helical" evidence="6">
    <location>
        <begin position="342"/>
        <end position="363"/>
    </location>
</feature>
<evidence type="ECO:0000256" key="3">
    <source>
        <dbReference type="ARBA" id="ARBA00022692"/>
    </source>
</evidence>
<feature type="transmembrane region" description="Helical" evidence="6">
    <location>
        <begin position="375"/>
        <end position="399"/>
    </location>
</feature>
<dbReference type="InterPro" id="IPR050833">
    <property type="entry name" value="Poly_Biosynth_Transport"/>
</dbReference>
<dbReference type="EMBL" id="CYXP01000015">
    <property type="protein sequence ID" value="CUN33212.1"/>
    <property type="molecule type" value="Genomic_DNA"/>
</dbReference>
<evidence type="ECO:0000256" key="5">
    <source>
        <dbReference type="ARBA" id="ARBA00023136"/>
    </source>
</evidence>
<evidence type="ECO:0000256" key="6">
    <source>
        <dbReference type="SAM" id="Phobius"/>
    </source>
</evidence>
<organism evidence="7 8">
    <name type="scientific">Parabacteroides distasonis</name>
    <dbReference type="NCBI Taxonomy" id="823"/>
    <lineage>
        <taxon>Bacteria</taxon>
        <taxon>Pseudomonadati</taxon>
        <taxon>Bacteroidota</taxon>
        <taxon>Bacteroidia</taxon>
        <taxon>Bacteroidales</taxon>
        <taxon>Tannerellaceae</taxon>
        <taxon>Parabacteroides</taxon>
    </lineage>
</organism>
<evidence type="ECO:0000256" key="2">
    <source>
        <dbReference type="ARBA" id="ARBA00022475"/>
    </source>
</evidence>
<feature type="transmembrane region" description="Helical" evidence="6">
    <location>
        <begin position="405"/>
        <end position="426"/>
    </location>
</feature>
<feature type="transmembrane region" description="Helical" evidence="6">
    <location>
        <begin position="232"/>
        <end position="252"/>
    </location>
</feature>
<dbReference type="Proteomes" id="UP000095591">
    <property type="component" value="Unassembled WGS sequence"/>
</dbReference>
<evidence type="ECO:0000313" key="8">
    <source>
        <dbReference type="Proteomes" id="UP000095591"/>
    </source>
</evidence>
<feature type="transmembrane region" description="Helical" evidence="6">
    <location>
        <begin position="163"/>
        <end position="181"/>
    </location>
</feature>
<dbReference type="PANTHER" id="PTHR30250">
    <property type="entry name" value="PST FAMILY PREDICTED COLANIC ACID TRANSPORTER"/>
    <property type="match status" value="1"/>
</dbReference>